<dbReference type="EMBL" id="JBHSLV010000005">
    <property type="protein sequence ID" value="MFC5391409.1"/>
    <property type="molecule type" value="Genomic_DNA"/>
</dbReference>
<dbReference type="InterPro" id="IPR016163">
    <property type="entry name" value="Ald_DH_C"/>
</dbReference>
<dbReference type="Pfam" id="PF00171">
    <property type="entry name" value="Aldedh"/>
    <property type="match status" value="1"/>
</dbReference>
<evidence type="ECO:0000313" key="7">
    <source>
        <dbReference type="EMBL" id="MFC5391409.1"/>
    </source>
</evidence>
<gene>
    <name evidence="7" type="primary">hpaE</name>
    <name evidence="7" type="ORF">ACFPPC_02010</name>
</gene>
<evidence type="ECO:0000259" key="6">
    <source>
        <dbReference type="Pfam" id="PF00171"/>
    </source>
</evidence>
<dbReference type="Proteomes" id="UP001596104">
    <property type="component" value="Unassembled WGS sequence"/>
</dbReference>
<name>A0ABW0H5R9_9HYPH</name>
<dbReference type="Gene3D" id="3.40.309.10">
    <property type="entry name" value="Aldehyde Dehydrogenase, Chain A, domain 2"/>
    <property type="match status" value="1"/>
</dbReference>
<accession>A0ABW0H5R9</accession>
<dbReference type="InterPro" id="IPR016161">
    <property type="entry name" value="Ald_DH/histidinol_DH"/>
</dbReference>
<dbReference type="SUPFAM" id="SSF53720">
    <property type="entry name" value="ALDH-like"/>
    <property type="match status" value="1"/>
</dbReference>
<dbReference type="PANTHER" id="PTHR43720:SF2">
    <property type="entry name" value="2-AMINOMUCONIC SEMIALDEHYDE DEHYDROGENASE"/>
    <property type="match status" value="1"/>
</dbReference>
<evidence type="ECO:0000256" key="4">
    <source>
        <dbReference type="PROSITE-ProRule" id="PRU10007"/>
    </source>
</evidence>
<evidence type="ECO:0000256" key="5">
    <source>
        <dbReference type="RuleBase" id="RU003345"/>
    </source>
</evidence>
<organism evidence="7 8">
    <name type="scientific">Bosea vestrisii</name>
    <dbReference type="NCBI Taxonomy" id="151416"/>
    <lineage>
        <taxon>Bacteria</taxon>
        <taxon>Pseudomonadati</taxon>
        <taxon>Pseudomonadota</taxon>
        <taxon>Alphaproteobacteria</taxon>
        <taxon>Hyphomicrobiales</taxon>
        <taxon>Boseaceae</taxon>
        <taxon>Bosea</taxon>
    </lineage>
</organism>
<feature type="active site" evidence="4">
    <location>
        <position position="274"/>
    </location>
</feature>
<dbReference type="Gene3D" id="3.40.605.10">
    <property type="entry name" value="Aldehyde Dehydrogenase, Chain A, domain 1"/>
    <property type="match status" value="1"/>
</dbReference>
<comment type="caution">
    <text evidence="7">The sequence shown here is derived from an EMBL/GenBank/DDBJ whole genome shotgun (WGS) entry which is preliminary data.</text>
</comment>
<reference evidence="8" key="1">
    <citation type="journal article" date="2019" name="Int. J. Syst. Evol. Microbiol.">
        <title>The Global Catalogue of Microorganisms (GCM) 10K type strain sequencing project: providing services to taxonomists for standard genome sequencing and annotation.</title>
        <authorList>
            <consortium name="The Broad Institute Genomics Platform"/>
            <consortium name="The Broad Institute Genome Sequencing Center for Infectious Disease"/>
            <person name="Wu L."/>
            <person name="Ma J."/>
        </authorList>
    </citation>
    <scope>NUCLEOTIDE SEQUENCE [LARGE SCALE GENOMIC DNA]</scope>
    <source>
        <strain evidence="8">CGMCC 1.16326</strain>
    </source>
</reference>
<keyword evidence="8" id="KW-1185">Reference proteome</keyword>
<keyword evidence="2 5" id="KW-0560">Oxidoreductase</keyword>
<dbReference type="InterPro" id="IPR015590">
    <property type="entry name" value="Aldehyde_DH_dom"/>
</dbReference>
<evidence type="ECO:0000256" key="2">
    <source>
        <dbReference type="ARBA" id="ARBA00023002"/>
    </source>
</evidence>
<feature type="domain" description="Aldehyde dehydrogenase" evidence="6">
    <location>
        <begin position="40"/>
        <end position="498"/>
    </location>
</feature>
<dbReference type="NCBIfam" id="TIGR02299">
    <property type="entry name" value="HpaE"/>
    <property type="match status" value="1"/>
</dbReference>
<dbReference type="InterPro" id="IPR029510">
    <property type="entry name" value="Ald_DH_CS_GLU"/>
</dbReference>
<evidence type="ECO:0000256" key="1">
    <source>
        <dbReference type="ARBA" id="ARBA00009986"/>
    </source>
</evidence>
<dbReference type="PANTHER" id="PTHR43720">
    <property type="entry name" value="2-AMINOMUCONIC SEMIALDEHYDE DEHYDROGENASE"/>
    <property type="match status" value="1"/>
</dbReference>
<proteinExistence type="inferred from homology"/>
<evidence type="ECO:0000256" key="3">
    <source>
        <dbReference type="ARBA" id="ARBA00023027"/>
    </source>
</evidence>
<protein>
    <submittedName>
        <fullName evidence="7">5-carboxymethyl-2-hydroxymuconate semialdehyde dehydrogenase</fullName>
    </submittedName>
</protein>
<sequence length="512" mass="54892">MTATDTTLTANLAKARQAMARFTSRTVPHLIAGEAVLSASGATFETLDPTTNERQAIVAAGDQAEIDRAAAAARKAFPAWKNASGAKRRAVLHAIADAIEARAEEIALVESSDSGQAIRFMAKAALRGAENFRFYADRAPEAGNGLSLPDEGHINYTLRQPIGPVGVITPWNTPFMLSTWKIAPALAAGCTVVHKPAEWSPLSAVLLAEIMDETIRKHGFPAGVVNVVHGLGESAGKALTEHPAIKAVAFVGETTTGQHIMRQGAETLKRVHFELGGKNPVIVFEDADLDRALDAVLFMIYSLNGERCTSSSRALVQRSIYDAFSAKVAERVKRLRVGHPLDPATEIGPLIHPRHAEKVLSYPALAKSEGARVACGGGRALDGAGNYVEPTLYLDAGNGMRIAQEEIFGPVLTMIPFDDEAEAIAIANDVRYGLAGYIWTRDVGRAHRVARDLEAGMIWVNSENVRHLPTPFGGVKSSGIGRDGGDYSFDFYMETKNVAVAFDTHQVPRLGV</sequence>
<dbReference type="InterPro" id="IPR011985">
    <property type="entry name" value="DH_HpaE"/>
</dbReference>
<comment type="similarity">
    <text evidence="1 5">Belongs to the aldehyde dehydrogenase family.</text>
</comment>
<evidence type="ECO:0000313" key="8">
    <source>
        <dbReference type="Proteomes" id="UP001596104"/>
    </source>
</evidence>
<dbReference type="PROSITE" id="PS00687">
    <property type="entry name" value="ALDEHYDE_DEHYDR_GLU"/>
    <property type="match status" value="1"/>
</dbReference>
<dbReference type="CDD" id="cd07093">
    <property type="entry name" value="ALDH_F8_HMSADH"/>
    <property type="match status" value="1"/>
</dbReference>
<keyword evidence="3" id="KW-0520">NAD</keyword>
<dbReference type="RefSeq" id="WP_377006262.1">
    <property type="nucleotide sequence ID" value="NZ_JBHSLV010000005.1"/>
</dbReference>
<dbReference type="InterPro" id="IPR016162">
    <property type="entry name" value="Ald_DH_N"/>
</dbReference>